<dbReference type="RefSeq" id="WP_189584828.1">
    <property type="nucleotide sequence ID" value="NZ_BMYV01000002.1"/>
</dbReference>
<dbReference type="Pfam" id="PF06242">
    <property type="entry name" value="TrcR"/>
    <property type="match status" value="1"/>
</dbReference>
<dbReference type="EMBL" id="BMYV01000002">
    <property type="protein sequence ID" value="GGX69186.1"/>
    <property type="molecule type" value="Genomic_DNA"/>
</dbReference>
<feature type="compositionally biased region" description="Low complexity" evidence="1">
    <location>
        <begin position="186"/>
        <end position="199"/>
    </location>
</feature>
<sequence>MTQILMPKATAVWLIDNTGMTFKQISEFCALHILEVEGIADGDVAAGIRGADPIANGQISREEIEKAEADPNYAMKPNSFDSDKIEPKTKKKGPRYTPLSRRQDRPDAIAWIVRNHADITDAQISKLIGTTKPTIKAIRDRTHWKINTINPTDPVSLGLCGQIELDALVKKAAEKRAKEQAKLEAEGGAPLEPLAAPKPLELDKPKVEHTLESLFKPNSDS</sequence>
<feature type="compositionally biased region" description="Basic and acidic residues" evidence="1">
    <location>
        <begin position="200"/>
        <end position="211"/>
    </location>
</feature>
<evidence type="ECO:0000313" key="3">
    <source>
        <dbReference type="Proteomes" id="UP000600865"/>
    </source>
</evidence>
<feature type="region of interest" description="Disordered" evidence="1">
    <location>
        <begin position="179"/>
        <end position="221"/>
    </location>
</feature>
<name>A0A918KM91_9PROT</name>
<proteinExistence type="predicted"/>
<evidence type="ECO:0008006" key="4">
    <source>
        <dbReference type="Google" id="ProtNLM"/>
    </source>
</evidence>
<gene>
    <name evidence="2" type="ORF">GCM10011309_18910</name>
</gene>
<dbReference type="InterPro" id="IPR010421">
    <property type="entry name" value="TrcR"/>
</dbReference>
<protein>
    <recommendedName>
        <fullName evidence="4">DUF1013 domain-containing protein</fullName>
    </recommendedName>
</protein>
<dbReference type="AlphaFoldDB" id="A0A918KM91"/>
<reference evidence="2 3" key="1">
    <citation type="journal article" date="2014" name="Int. J. Syst. Evol. Microbiol.">
        <title>Complete genome sequence of Corynebacterium casei LMG S-19264T (=DSM 44701T), isolated from a smear-ripened cheese.</title>
        <authorList>
            <consortium name="US DOE Joint Genome Institute (JGI-PGF)"/>
            <person name="Walter F."/>
            <person name="Albersmeier A."/>
            <person name="Kalinowski J."/>
            <person name="Ruckert C."/>
        </authorList>
    </citation>
    <scope>NUCLEOTIDE SEQUENCE [LARGE SCALE GENOMIC DNA]</scope>
    <source>
        <strain evidence="2 3">KCTC 23968</strain>
    </source>
</reference>
<keyword evidence="3" id="KW-1185">Reference proteome</keyword>
<comment type="caution">
    <text evidence="2">The sequence shown here is derived from an EMBL/GenBank/DDBJ whole genome shotgun (WGS) entry which is preliminary data.</text>
</comment>
<feature type="region of interest" description="Disordered" evidence="1">
    <location>
        <begin position="67"/>
        <end position="101"/>
    </location>
</feature>
<accession>A0A918KM91</accession>
<evidence type="ECO:0000313" key="2">
    <source>
        <dbReference type="EMBL" id="GGX69186.1"/>
    </source>
</evidence>
<dbReference type="Proteomes" id="UP000600865">
    <property type="component" value="Unassembled WGS sequence"/>
</dbReference>
<organism evidence="2 3">
    <name type="scientific">Litorimonas cladophorae</name>
    <dbReference type="NCBI Taxonomy" id="1220491"/>
    <lineage>
        <taxon>Bacteria</taxon>
        <taxon>Pseudomonadati</taxon>
        <taxon>Pseudomonadota</taxon>
        <taxon>Alphaproteobacteria</taxon>
        <taxon>Maricaulales</taxon>
        <taxon>Robiginitomaculaceae</taxon>
    </lineage>
</organism>
<evidence type="ECO:0000256" key="1">
    <source>
        <dbReference type="SAM" id="MobiDB-lite"/>
    </source>
</evidence>